<keyword evidence="2" id="KW-0472">Membrane</keyword>
<name>A0A183BUS7_GLOPA</name>
<accession>A0A183BUS7</accession>
<reference evidence="3" key="1">
    <citation type="submission" date="2014-05" db="EMBL/GenBank/DDBJ databases">
        <title>The genome and life-stage specific transcriptomes of Globodera pallida elucidate key aspects of plant parasitism by a cyst nematode.</title>
        <authorList>
            <person name="Cotton J.A."/>
            <person name="Lilley C.J."/>
            <person name="Jones L.M."/>
            <person name="Kikuchi T."/>
            <person name="Reid A.J."/>
            <person name="Thorpe P."/>
            <person name="Tsai I.J."/>
            <person name="Beasley H."/>
            <person name="Blok V."/>
            <person name="Cock P.J.A."/>
            <person name="Van den Akker S.E."/>
            <person name="Holroyd N."/>
            <person name="Hunt M."/>
            <person name="Mantelin S."/>
            <person name="Naghra H."/>
            <person name="Pain A."/>
            <person name="Palomares-Rius J.E."/>
            <person name="Zarowiecki M."/>
            <person name="Berriman M."/>
            <person name="Jones J.T."/>
            <person name="Urwin P.E."/>
        </authorList>
    </citation>
    <scope>NUCLEOTIDE SEQUENCE [LARGE SCALE GENOMIC DNA]</scope>
    <source>
        <strain evidence="3">Lindley</strain>
    </source>
</reference>
<evidence type="ECO:0000313" key="3">
    <source>
        <dbReference type="Proteomes" id="UP000050741"/>
    </source>
</evidence>
<sequence>MIDFQFSVFLSVFQTASSALVGWLFAAVLLGFAIVLQIRRIDGHVQVQSGCALARNGLAFRPHFFCPKMPSTDTDNVVRLKWSLYAVNLTAFCRHYFAPGATLGESTRHTPTGRMNDANEGGDGQVSKQ</sequence>
<organism evidence="3 4">
    <name type="scientific">Globodera pallida</name>
    <name type="common">Potato cyst nematode worm</name>
    <name type="synonym">Heterodera pallida</name>
    <dbReference type="NCBI Taxonomy" id="36090"/>
    <lineage>
        <taxon>Eukaryota</taxon>
        <taxon>Metazoa</taxon>
        <taxon>Ecdysozoa</taxon>
        <taxon>Nematoda</taxon>
        <taxon>Chromadorea</taxon>
        <taxon>Rhabditida</taxon>
        <taxon>Tylenchina</taxon>
        <taxon>Tylenchomorpha</taxon>
        <taxon>Tylenchoidea</taxon>
        <taxon>Heteroderidae</taxon>
        <taxon>Heteroderinae</taxon>
        <taxon>Globodera</taxon>
    </lineage>
</organism>
<keyword evidence="2" id="KW-1133">Transmembrane helix</keyword>
<keyword evidence="3" id="KW-1185">Reference proteome</keyword>
<dbReference type="AlphaFoldDB" id="A0A183BUS7"/>
<evidence type="ECO:0000256" key="2">
    <source>
        <dbReference type="SAM" id="Phobius"/>
    </source>
</evidence>
<evidence type="ECO:0000313" key="4">
    <source>
        <dbReference type="WBParaSite" id="GPLIN_000436300"/>
    </source>
</evidence>
<reference evidence="4" key="2">
    <citation type="submission" date="2016-06" db="UniProtKB">
        <authorList>
            <consortium name="WormBaseParasite"/>
        </authorList>
    </citation>
    <scope>IDENTIFICATION</scope>
</reference>
<protein>
    <submittedName>
        <fullName evidence="4">Secreted protein</fullName>
    </submittedName>
</protein>
<feature type="transmembrane region" description="Helical" evidence="2">
    <location>
        <begin position="20"/>
        <end position="38"/>
    </location>
</feature>
<dbReference type="WBParaSite" id="GPLIN_000436300">
    <property type="protein sequence ID" value="GPLIN_000436300"/>
    <property type="gene ID" value="GPLIN_000436300"/>
</dbReference>
<evidence type="ECO:0000256" key="1">
    <source>
        <dbReference type="SAM" id="MobiDB-lite"/>
    </source>
</evidence>
<feature type="region of interest" description="Disordered" evidence="1">
    <location>
        <begin position="107"/>
        <end position="129"/>
    </location>
</feature>
<dbReference type="Proteomes" id="UP000050741">
    <property type="component" value="Unassembled WGS sequence"/>
</dbReference>
<proteinExistence type="predicted"/>
<keyword evidence="2" id="KW-0812">Transmembrane</keyword>